<evidence type="ECO:0000256" key="3">
    <source>
        <dbReference type="ARBA" id="ARBA00022527"/>
    </source>
</evidence>
<comment type="subcellular location">
    <subcellularLocation>
        <location evidence="1">Golgi apparatus membrane</location>
        <topology evidence="1">Peripheral membrane protein</topology>
    </subcellularLocation>
</comment>
<protein>
    <recommendedName>
        <fullName evidence="2">non-specific serine/threonine protein kinase</fullName>
        <ecNumber evidence="2">2.7.11.1</ecNumber>
    </recommendedName>
</protein>
<dbReference type="Proteomes" id="UP000678499">
    <property type="component" value="Unassembled WGS sequence"/>
</dbReference>
<keyword evidence="8" id="KW-0067">ATP-binding</keyword>
<dbReference type="OrthoDB" id="5337378at2759"/>
<feature type="region of interest" description="Disordered" evidence="16">
    <location>
        <begin position="385"/>
        <end position="425"/>
    </location>
</feature>
<feature type="region of interest" description="Disordered" evidence="16">
    <location>
        <begin position="470"/>
        <end position="489"/>
    </location>
</feature>
<dbReference type="GO" id="GO:0005634">
    <property type="term" value="C:nucleus"/>
    <property type="evidence" value="ECO:0007669"/>
    <property type="project" value="TreeGrafter"/>
</dbReference>
<keyword evidence="12" id="KW-0131">Cell cycle</keyword>
<dbReference type="PROSITE" id="PS50011">
    <property type="entry name" value="PROTEIN_KINASE_DOM"/>
    <property type="match status" value="1"/>
</dbReference>
<evidence type="ECO:0000256" key="7">
    <source>
        <dbReference type="ARBA" id="ARBA00022777"/>
    </source>
</evidence>
<dbReference type="InterPro" id="IPR008271">
    <property type="entry name" value="Ser/Thr_kinase_AS"/>
</dbReference>
<evidence type="ECO:0000256" key="15">
    <source>
        <dbReference type="ARBA" id="ARBA00048679"/>
    </source>
</evidence>
<dbReference type="EMBL" id="OA882484">
    <property type="protein sequence ID" value="CAD7275597.1"/>
    <property type="molecule type" value="Genomic_DNA"/>
</dbReference>
<dbReference type="SUPFAM" id="SSF56112">
    <property type="entry name" value="Protein kinase-like (PK-like)"/>
    <property type="match status" value="1"/>
</dbReference>
<dbReference type="Pfam" id="PF00069">
    <property type="entry name" value="Pkinase"/>
    <property type="match status" value="1"/>
</dbReference>
<evidence type="ECO:0000256" key="12">
    <source>
        <dbReference type="ARBA" id="ARBA00023306"/>
    </source>
</evidence>
<feature type="compositionally biased region" description="Low complexity" evidence="16">
    <location>
        <begin position="476"/>
        <end position="485"/>
    </location>
</feature>
<name>A0A7R9GAS1_9CRUS</name>
<evidence type="ECO:0000256" key="9">
    <source>
        <dbReference type="ARBA" id="ARBA00022842"/>
    </source>
</evidence>
<evidence type="ECO:0000313" key="19">
    <source>
        <dbReference type="Proteomes" id="UP000678499"/>
    </source>
</evidence>
<keyword evidence="11" id="KW-0472">Membrane</keyword>
<dbReference type="GO" id="GO:0004674">
    <property type="term" value="F:protein serine/threonine kinase activity"/>
    <property type="evidence" value="ECO:0007669"/>
    <property type="project" value="UniProtKB-KW"/>
</dbReference>
<feature type="compositionally biased region" description="Basic residues" evidence="16">
    <location>
        <begin position="554"/>
        <end position="569"/>
    </location>
</feature>
<comment type="catalytic activity">
    <reaction evidence="14">
        <text>L-threonyl-[protein] + ATP = O-phospho-L-threonyl-[protein] + ADP + H(+)</text>
        <dbReference type="Rhea" id="RHEA:46608"/>
        <dbReference type="Rhea" id="RHEA-COMP:11060"/>
        <dbReference type="Rhea" id="RHEA-COMP:11605"/>
        <dbReference type="ChEBI" id="CHEBI:15378"/>
        <dbReference type="ChEBI" id="CHEBI:30013"/>
        <dbReference type="ChEBI" id="CHEBI:30616"/>
        <dbReference type="ChEBI" id="CHEBI:61977"/>
        <dbReference type="ChEBI" id="CHEBI:456216"/>
        <dbReference type="EC" id="2.7.11.1"/>
    </reaction>
</comment>
<comment type="similarity">
    <text evidence="13">Belongs to the protein kinase superfamily. Ser/Thr protein kinase family. GCN2 subfamily.</text>
</comment>
<feature type="compositionally biased region" description="Polar residues" evidence="16">
    <location>
        <begin position="385"/>
        <end position="401"/>
    </location>
</feature>
<gene>
    <name evidence="18" type="ORF">NMOB1V02_LOCUS3387</name>
</gene>
<dbReference type="AlphaFoldDB" id="A0A7R9GAS1"/>
<organism evidence="18">
    <name type="scientific">Notodromas monacha</name>
    <dbReference type="NCBI Taxonomy" id="399045"/>
    <lineage>
        <taxon>Eukaryota</taxon>
        <taxon>Metazoa</taxon>
        <taxon>Ecdysozoa</taxon>
        <taxon>Arthropoda</taxon>
        <taxon>Crustacea</taxon>
        <taxon>Oligostraca</taxon>
        <taxon>Ostracoda</taxon>
        <taxon>Podocopa</taxon>
        <taxon>Podocopida</taxon>
        <taxon>Cypridocopina</taxon>
        <taxon>Cypridoidea</taxon>
        <taxon>Cyprididae</taxon>
        <taxon>Notodromas</taxon>
    </lineage>
</organism>
<evidence type="ECO:0000256" key="1">
    <source>
        <dbReference type="ARBA" id="ARBA00004395"/>
    </source>
</evidence>
<dbReference type="GO" id="GO:0110031">
    <property type="term" value="P:negative regulation of G2/MI transition of meiotic cell cycle"/>
    <property type="evidence" value="ECO:0007669"/>
    <property type="project" value="TreeGrafter"/>
</dbReference>
<reference evidence="18" key="1">
    <citation type="submission" date="2020-11" db="EMBL/GenBank/DDBJ databases">
        <authorList>
            <person name="Tran Van P."/>
        </authorList>
    </citation>
    <scope>NUCLEOTIDE SEQUENCE</scope>
</reference>
<dbReference type="InterPro" id="IPR011009">
    <property type="entry name" value="Kinase-like_dom_sf"/>
</dbReference>
<dbReference type="GO" id="GO:0005524">
    <property type="term" value="F:ATP binding"/>
    <property type="evidence" value="ECO:0007669"/>
    <property type="project" value="UniProtKB-KW"/>
</dbReference>
<dbReference type="InterPro" id="IPR000719">
    <property type="entry name" value="Prot_kinase_dom"/>
</dbReference>
<evidence type="ECO:0000256" key="14">
    <source>
        <dbReference type="ARBA" id="ARBA00047899"/>
    </source>
</evidence>
<dbReference type="PROSITE" id="PS00108">
    <property type="entry name" value="PROTEIN_KINASE_ST"/>
    <property type="match status" value="1"/>
</dbReference>
<evidence type="ECO:0000256" key="13">
    <source>
        <dbReference type="ARBA" id="ARBA00037982"/>
    </source>
</evidence>
<evidence type="ECO:0000256" key="4">
    <source>
        <dbReference type="ARBA" id="ARBA00022679"/>
    </source>
</evidence>
<evidence type="ECO:0000313" key="18">
    <source>
        <dbReference type="EMBL" id="CAD7275597.1"/>
    </source>
</evidence>
<evidence type="ECO:0000259" key="17">
    <source>
        <dbReference type="PROSITE" id="PS50011"/>
    </source>
</evidence>
<accession>A0A7R9GAS1</accession>
<keyword evidence="19" id="KW-1185">Reference proteome</keyword>
<dbReference type="PANTHER" id="PTHR11042">
    <property type="entry name" value="EUKARYOTIC TRANSLATION INITIATION FACTOR 2-ALPHA KINASE EIF2-ALPHA KINASE -RELATED"/>
    <property type="match status" value="1"/>
</dbReference>
<dbReference type="GO" id="GO:0000139">
    <property type="term" value="C:Golgi membrane"/>
    <property type="evidence" value="ECO:0007669"/>
    <property type="project" value="UniProtKB-SubCell"/>
</dbReference>
<dbReference type="Gene3D" id="3.30.200.20">
    <property type="entry name" value="Phosphorylase Kinase, domain 1"/>
    <property type="match status" value="1"/>
</dbReference>
<proteinExistence type="inferred from homology"/>
<dbReference type="EMBL" id="CAJPEX010000447">
    <property type="protein sequence ID" value="CAG0915749.1"/>
    <property type="molecule type" value="Genomic_DNA"/>
</dbReference>
<evidence type="ECO:0000256" key="10">
    <source>
        <dbReference type="ARBA" id="ARBA00023034"/>
    </source>
</evidence>
<dbReference type="Gene3D" id="1.10.510.10">
    <property type="entry name" value="Transferase(Phosphotransferase) domain 1"/>
    <property type="match status" value="1"/>
</dbReference>
<keyword evidence="9" id="KW-0460">Magnesium</keyword>
<dbReference type="InterPro" id="IPR050339">
    <property type="entry name" value="CC_SR_Kinase"/>
</dbReference>
<sequence>MLEAASSGLPRPKLYAGHLEFVTKEEVSLQRRSYAPEPPVKRNQRESISHATALSFREGPSDHLTMSRLYDTTKPDPYFRQCFDVLEDMGRGSFAVVYKVRDKEDGRLYAVKRFKNRRNVDRKRQEAEVKHHECIPPHPNIVKFYGAWKDDDQIYMKMELCDMALADYLETNHRVPEYLVWNYLVDLLRALKHLHDRELVHLDVKPENILISHHGILKLGDFGLVYDLKDEGSQVSPTEGDSKYLAPELIEKGLYTKAADVFSLGLTILEVAVDLNVPGSGDLWQALRESQLPLSRIASVGLSDELVQVIRIMLNPDPLLRPSVGELLQLDAVKRHLMMRQWKTAAWDKVDDYRETMLGFSRKTMKLVLFAFWWIFGWFQSSNAPSSVSTSESPLLDSPSNMRMVESDEDESKNGTPPHVQSSFNNITSMRAKTARKGSPIFSAVASGANLFKATSTPVHEMQKPSCYLNTPHLTPVPSRSPRSVGSAMARRRLNMDESEPSEDGTPAAGGDSQMLSRNLFARTPADVSADEEEEKVRFGGTDGENMYSGSPSLRRRAASKKKILKKRGPSAAGKGPGALVTNLSKKFGPSSDVE</sequence>
<feature type="region of interest" description="Disordered" evidence="16">
    <location>
        <begin position="523"/>
        <end position="595"/>
    </location>
</feature>
<keyword evidence="5" id="KW-0479">Metal-binding</keyword>
<dbReference type="PANTHER" id="PTHR11042:SF183">
    <property type="entry name" value="MEMBRANE-ASSOCIATED TYROSINE- AND THREONINE-SPECIFIC CDC2-INHIBITORY KINASE"/>
    <property type="match status" value="1"/>
</dbReference>
<dbReference type="GO" id="GO:0051321">
    <property type="term" value="P:meiotic cell cycle"/>
    <property type="evidence" value="ECO:0007669"/>
    <property type="project" value="TreeGrafter"/>
</dbReference>
<feature type="domain" description="Protein kinase" evidence="17">
    <location>
        <begin position="83"/>
        <end position="339"/>
    </location>
</feature>
<evidence type="ECO:0000256" key="2">
    <source>
        <dbReference type="ARBA" id="ARBA00012513"/>
    </source>
</evidence>
<keyword evidence="7" id="KW-0418">Kinase</keyword>
<comment type="catalytic activity">
    <reaction evidence="15">
        <text>L-seryl-[protein] + ATP = O-phospho-L-seryl-[protein] + ADP + H(+)</text>
        <dbReference type="Rhea" id="RHEA:17989"/>
        <dbReference type="Rhea" id="RHEA-COMP:9863"/>
        <dbReference type="Rhea" id="RHEA-COMP:11604"/>
        <dbReference type="ChEBI" id="CHEBI:15378"/>
        <dbReference type="ChEBI" id="CHEBI:29999"/>
        <dbReference type="ChEBI" id="CHEBI:30616"/>
        <dbReference type="ChEBI" id="CHEBI:83421"/>
        <dbReference type="ChEBI" id="CHEBI:456216"/>
        <dbReference type="EC" id="2.7.11.1"/>
    </reaction>
</comment>
<evidence type="ECO:0000256" key="8">
    <source>
        <dbReference type="ARBA" id="ARBA00022840"/>
    </source>
</evidence>
<dbReference type="GO" id="GO:0046872">
    <property type="term" value="F:metal ion binding"/>
    <property type="evidence" value="ECO:0007669"/>
    <property type="project" value="UniProtKB-KW"/>
</dbReference>
<evidence type="ECO:0000256" key="5">
    <source>
        <dbReference type="ARBA" id="ARBA00022723"/>
    </source>
</evidence>
<dbReference type="FunFam" id="1.10.510.10:FF:000315">
    <property type="entry name" value="membrane-associated tyrosine- and threonine-specific cdc2-inhibitory kinase"/>
    <property type="match status" value="1"/>
</dbReference>
<keyword evidence="3" id="KW-0723">Serine/threonine-protein kinase</keyword>
<evidence type="ECO:0000256" key="16">
    <source>
        <dbReference type="SAM" id="MobiDB-lite"/>
    </source>
</evidence>
<evidence type="ECO:0000256" key="6">
    <source>
        <dbReference type="ARBA" id="ARBA00022741"/>
    </source>
</evidence>
<evidence type="ECO:0000256" key="11">
    <source>
        <dbReference type="ARBA" id="ARBA00023136"/>
    </source>
</evidence>
<keyword evidence="10" id="KW-0333">Golgi apparatus</keyword>
<dbReference type="SMART" id="SM00220">
    <property type="entry name" value="S_TKc"/>
    <property type="match status" value="1"/>
</dbReference>
<keyword evidence="6" id="KW-0547">Nucleotide-binding</keyword>
<dbReference type="EC" id="2.7.11.1" evidence="2"/>
<keyword evidence="4" id="KW-0808">Transferase</keyword>